<gene>
    <name evidence="7" type="ORF">BEI_2817</name>
</gene>
<keyword evidence="2" id="KW-0694">RNA-binding</keyword>
<dbReference type="PANTHER" id="PTHR38106">
    <property type="entry name" value="RNA CHAPERONE PROQ"/>
    <property type="match status" value="1"/>
</dbReference>
<sequence>MIEESPLRLMASLEARVESLLAVQCESRVKHQALQARLDALERQRQALEAHNAELAAEAEQVAARHRELQARLAEAEAARLELAEENRELEEQNRELEAHNQRLQARLDGGESTPVFQRPHRQARGLAALIGHHRAASRTDDAPPEPETPAPEAQISPAQSDLPIGEAPSPQALLEQWYRRYPDTFFKGHTRPLKVGIHEDLAAREPWPEKLVRRALACYVNLPRYLKSVREGAERLDLAGEPAGAVDRGAADHARKKLERLQAERRRKGKPAKRREAKRPDSSRGASDAPARRKRHSAPAAAIEPAPREDEPSDQRLQRKLDELVARHNPR</sequence>
<evidence type="ECO:0000313" key="8">
    <source>
        <dbReference type="Proteomes" id="UP000219993"/>
    </source>
</evidence>
<dbReference type="Gene3D" id="1.10.1710.10">
    <property type="entry name" value="ProQ/FinO domain"/>
    <property type="match status" value="1"/>
</dbReference>
<keyword evidence="4" id="KW-0175">Coiled coil</keyword>
<proteinExistence type="predicted"/>
<dbReference type="InterPro" id="IPR016103">
    <property type="entry name" value="ProQ/FinO"/>
</dbReference>
<feature type="region of interest" description="Disordered" evidence="5">
    <location>
        <begin position="261"/>
        <end position="332"/>
    </location>
</feature>
<dbReference type="GO" id="GO:0005829">
    <property type="term" value="C:cytosol"/>
    <property type="evidence" value="ECO:0007669"/>
    <property type="project" value="TreeGrafter"/>
</dbReference>
<feature type="region of interest" description="Disordered" evidence="5">
    <location>
        <begin position="134"/>
        <end position="168"/>
    </location>
</feature>
<dbReference type="RefSeq" id="WP_227644481.1">
    <property type="nucleotide sequence ID" value="NZ_BAAADT010000028.1"/>
</dbReference>
<organism evidence="7 8">
    <name type="scientific">Halomonas beimenensis</name>
    <dbReference type="NCBI Taxonomy" id="475662"/>
    <lineage>
        <taxon>Bacteria</taxon>
        <taxon>Pseudomonadati</taxon>
        <taxon>Pseudomonadota</taxon>
        <taxon>Gammaproteobacteria</taxon>
        <taxon>Oceanospirillales</taxon>
        <taxon>Halomonadaceae</taxon>
        <taxon>Halomonas</taxon>
    </lineage>
</organism>
<accession>A0A291PA91</accession>
<dbReference type="KEGG" id="hbe:BEI_2817"/>
<dbReference type="GO" id="GO:0034057">
    <property type="term" value="F:RNA strand-exchange activity"/>
    <property type="evidence" value="ECO:0007669"/>
    <property type="project" value="InterPro"/>
</dbReference>
<protein>
    <recommendedName>
        <fullName evidence="6">ProQ/FinO domain-containing protein</fullName>
    </recommendedName>
</protein>
<feature type="compositionally biased region" description="Basic residues" evidence="5">
    <location>
        <begin position="266"/>
        <end position="278"/>
    </location>
</feature>
<reference evidence="7 8" key="1">
    <citation type="journal article" date="2017" name="Sci. Rep.">
        <title>Revealing the Saline Adaptation Strategies of the Halophilic Bacterium Halomonas beimenensis through High-throughput Omics and Transposon Mutagenesis Approaches.</title>
        <authorList>
            <person name="Chen Y.H."/>
            <person name="Lin S.S."/>
            <person name="Shyu Y.T."/>
        </authorList>
    </citation>
    <scope>NUCLEOTIDE SEQUENCE [LARGE SCALE GENOMIC DNA]</scope>
    <source>
        <strain evidence="7 8">NTU-111</strain>
    </source>
</reference>
<evidence type="ECO:0000256" key="2">
    <source>
        <dbReference type="ARBA" id="ARBA00022884"/>
    </source>
</evidence>
<keyword evidence="8" id="KW-1185">Reference proteome</keyword>
<dbReference type="PANTHER" id="PTHR38106:SF1">
    <property type="entry name" value="RNA CHAPERONE PROQ"/>
    <property type="match status" value="1"/>
</dbReference>
<evidence type="ECO:0000256" key="3">
    <source>
        <dbReference type="ARBA" id="ARBA00023186"/>
    </source>
</evidence>
<dbReference type="AlphaFoldDB" id="A0A291PA91"/>
<dbReference type="EMBL" id="CP021435">
    <property type="protein sequence ID" value="ATJ83804.1"/>
    <property type="molecule type" value="Genomic_DNA"/>
</dbReference>
<feature type="domain" description="ProQ/FinO" evidence="6">
    <location>
        <begin position="166"/>
        <end position="275"/>
    </location>
</feature>
<evidence type="ECO:0000256" key="1">
    <source>
        <dbReference type="ARBA" id="ARBA00022490"/>
    </source>
</evidence>
<dbReference type="GO" id="GO:0033592">
    <property type="term" value="F:RNA strand annealing activity"/>
    <property type="evidence" value="ECO:0007669"/>
    <property type="project" value="InterPro"/>
</dbReference>
<feature type="compositionally biased region" description="Basic and acidic residues" evidence="5">
    <location>
        <begin position="307"/>
        <end position="332"/>
    </location>
</feature>
<dbReference type="Gene3D" id="1.20.5.340">
    <property type="match status" value="1"/>
</dbReference>
<dbReference type="GO" id="GO:0010608">
    <property type="term" value="P:post-transcriptional regulation of gene expression"/>
    <property type="evidence" value="ECO:0007669"/>
    <property type="project" value="InterPro"/>
</dbReference>
<evidence type="ECO:0000256" key="4">
    <source>
        <dbReference type="SAM" id="Coils"/>
    </source>
</evidence>
<keyword evidence="1" id="KW-0963">Cytoplasm</keyword>
<dbReference type="InterPro" id="IPR023529">
    <property type="entry name" value="ProQ"/>
</dbReference>
<dbReference type="InterPro" id="IPR036442">
    <property type="entry name" value="ProQ/FinO_sf"/>
</dbReference>
<keyword evidence="3" id="KW-0143">Chaperone</keyword>
<evidence type="ECO:0000259" key="6">
    <source>
        <dbReference type="SMART" id="SM00945"/>
    </source>
</evidence>
<evidence type="ECO:0000313" key="7">
    <source>
        <dbReference type="EMBL" id="ATJ83804.1"/>
    </source>
</evidence>
<dbReference type="Proteomes" id="UP000219993">
    <property type="component" value="Chromosome"/>
</dbReference>
<dbReference type="SUPFAM" id="SSF48657">
    <property type="entry name" value="FinO-like"/>
    <property type="match status" value="1"/>
</dbReference>
<name>A0A291PA91_9GAMM</name>
<dbReference type="Pfam" id="PF04352">
    <property type="entry name" value="ProQ"/>
    <property type="match status" value="1"/>
</dbReference>
<dbReference type="SMART" id="SM00945">
    <property type="entry name" value="ProQ"/>
    <property type="match status" value="1"/>
</dbReference>
<evidence type="ECO:0000256" key="5">
    <source>
        <dbReference type="SAM" id="MobiDB-lite"/>
    </source>
</evidence>
<feature type="coiled-coil region" evidence="4">
    <location>
        <begin position="31"/>
        <end position="114"/>
    </location>
</feature>